<dbReference type="SUPFAM" id="SSF103473">
    <property type="entry name" value="MFS general substrate transporter"/>
    <property type="match status" value="1"/>
</dbReference>
<evidence type="ECO:0000256" key="4">
    <source>
        <dbReference type="ARBA" id="ARBA00023136"/>
    </source>
</evidence>
<feature type="transmembrane region" description="Helical" evidence="6">
    <location>
        <begin position="69"/>
        <end position="88"/>
    </location>
</feature>
<feature type="region of interest" description="Disordered" evidence="5">
    <location>
        <begin position="598"/>
        <end position="624"/>
    </location>
</feature>
<dbReference type="EMBL" id="JAGMWT010000007">
    <property type="protein sequence ID" value="KAH7125693.1"/>
    <property type="molecule type" value="Genomic_DNA"/>
</dbReference>
<dbReference type="InterPro" id="IPR036259">
    <property type="entry name" value="MFS_trans_sf"/>
</dbReference>
<name>A0A9P9DUV7_9PLEO</name>
<evidence type="ECO:0000256" key="6">
    <source>
        <dbReference type="SAM" id="Phobius"/>
    </source>
</evidence>
<dbReference type="CDD" id="cd17502">
    <property type="entry name" value="MFS_Azr1_MDR_like"/>
    <property type="match status" value="1"/>
</dbReference>
<feature type="transmembrane region" description="Helical" evidence="6">
    <location>
        <begin position="236"/>
        <end position="257"/>
    </location>
</feature>
<evidence type="ECO:0000256" key="5">
    <source>
        <dbReference type="SAM" id="MobiDB-lite"/>
    </source>
</evidence>
<dbReference type="GO" id="GO:0005886">
    <property type="term" value="C:plasma membrane"/>
    <property type="evidence" value="ECO:0007669"/>
    <property type="project" value="TreeGrafter"/>
</dbReference>
<feature type="transmembrane region" description="Helical" evidence="6">
    <location>
        <begin position="128"/>
        <end position="150"/>
    </location>
</feature>
<dbReference type="InterPro" id="IPR011701">
    <property type="entry name" value="MFS"/>
</dbReference>
<dbReference type="AlphaFoldDB" id="A0A9P9DUV7"/>
<dbReference type="Gene3D" id="1.20.1250.20">
    <property type="entry name" value="MFS general substrate transporter like domains"/>
    <property type="match status" value="2"/>
</dbReference>
<gene>
    <name evidence="8" type="ORF">B0J11DRAFT_433718</name>
</gene>
<feature type="transmembrane region" description="Helical" evidence="6">
    <location>
        <begin position="162"/>
        <end position="182"/>
    </location>
</feature>
<sequence>KQILLLLSLHITIFLIALDRTSLGPALPTITNHFNSLSHLGWYISAYTLTSCAFILPYARLYTFFSTKFVFLSTILLFEIGSAVSGAARSSTMLIVGRAVSGVGSAGIFTGTMLIVCDIVPLKQRPLLQGLFGVSFGVGSILGPVLGGAFTGTQGSGWRWCFWINLPLGALVMGVVLCFLGLGDEMEKVVKRRDLGWRRLLLGLDPGGTVLLLLSVVCLLLGLGLGGARYAWSSPVVVGLLVAFGVLFVGFVGWQWFTRKTTATIPSRILFSNRSVIAGMISQFSVGATMLTVSIYVPLWFQAITSLSALESGIRTLPLVISVVTGTVLSGALVQKTGYYTPFMILGSVLMSIGAGLLTTWHISISSGAWIGYQCLLGLGLGFTLQHSNLAIQIVLPKDDIPTGTALLSFSQTLGGAVFVAVGQNTFIHALVAKLSSIPDLGFDPAITIRTAGATSLIARIPDTLRPLALQAYNTSLTKGPFLACAIIACFAVPAALAMEWRTVREDPFKNPEDRNSRHQKPRDEEAVAEPVSPISPGAVARLSRGPPLPPPAPAPIIKRRAADLVPVVVKDEKKREEGLKGIVGKIMGLLNRDLKVDGSRRMRKGSARVGSGEKGKEPQRGET</sequence>
<evidence type="ECO:0000256" key="3">
    <source>
        <dbReference type="ARBA" id="ARBA00022989"/>
    </source>
</evidence>
<feature type="transmembrane region" description="Helical" evidence="6">
    <location>
        <begin position="343"/>
        <end position="364"/>
    </location>
</feature>
<feature type="non-terminal residue" evidence="8">
    <location>
        <position position="1"/>
    </location>
</feature>
<feature type="compositionally biased region" description="Basic and acidic residues" evidence="5">
    <location>
        <begin position="612"/>
        <end position="624"/>
    </location>
</feature>
<evidence type="ECO:0000313" key="9">
    <source>
        <dbReference type="Proteomes" id="UP000700596"/>
    </source>
</evidence>
<reference evidence="8" key="1">
    <citation type="journal article" date="2021" name="Nat. Commun.">
        <title>Genetic determinants of endophytism in the Arabidopsis root mycobiome.</title>
        <authorList>
            <person name="Mesny F."/>
            <person name="Miyauchi S."/>
            <person name="Thiergart T."/>
            <person name="Pickel B."/>
            <person name="Atanasova L."/>
            <person name="Karlsson M."/>
            <person name="Huettel B."/>
            <person name="Barry K.W."/>
            <person name="Haridas S."/>
            <person name="Chen C."/>
            <person name="Bauer D."/>
            <person name="Andreopoulos W."/>
            <person name="Pangilinan J."/>
            <person name="LaButti K."/>
            <person name="Riley R."/>
            <person name="Lipzen A."/>
            <person name="Clum A."/>
            <person name="Drula E."/>
            <person name="Henrissat B."/>
            <person name="Kohler A."/>
            <person name="Grigoriev I.V."/>
            <person name="Martin F.M."/>
            <person name="Hacquard S."/>
        </authorList>
    </citation>
    <scope>NUCLEOTIDE SEQUENCE</scope>
    <source>
        <strain evidence="8">MPI-CAGE-CH-0243</strain>
    </source>
</reference>
<organism evidence="8 9">
    <name type="scientific">Dendryphion nanum</name>
    <dbReference type="NCBI Taxonomy" id="256645"/>
    <lineage>
        <taxon>Eukaryota</taxon>
        <taxon>Fungi</taxon>
        <taxon>Dikarya</taxon>
        <taxon>Ascomycota</taxon>
        <taxon>Pezizomycotina</taxon>
        <taxon>Dothideomycetes</taxon>
        <taxon>Pleosporomycetidae</taxon>
        <taxon>Pleosporales</taxon>
        <taxon>Torulaceae</taxon>
        <taxon>Dendryphion</taxon>
    </lineage>
</organism>
<dbReference type="OrthoDB" id="10021397at2759"/>
<dbReference type="InterPro" id="IPR020846">
    <property type="entry name" value="MFS_dom"/>
</dbReference>
<comment type="subcellular location">
    <subcellularLocation>
        <location evidence="1">Membrane</location>
        <topology evidence="1">Multi-pass membrane protein</topology>
    </subcellularLocation>
</comment>
<keyword evidence="9" id="KW-1185">Reference proteome</keyword>
<feature type="region of interest" description="Disordered" evidence="5">
    <location>
        <begin position="508"/>
        <end position="556"/>
    </location>
</feature>
<feature type="transmembrane region" description="Helical" evidence="6">
    <location>
        <begin position="94"/>
        <end position="116"/>
    </location>
</feature>
<dbReference type="Proteomes" id="UP000700596">
    <property type="component" value="Unassembled WGS sequence"/>
</dbReference>
<feature type="compositionally biased region" description="Basic and acidic residues" evidence="5">
    <location>
        <begin position="508"/>
        <end position="526"/>
    </location>
</feature>
<dbReference type="PANTHER" id="PTHR23501">
    <property type="entry name" value="MAJOR FACILITATOR SUPERFAMILY"/>
    <property type="match status" value="1"/>
</dbReference>
<dbReference type="FunFam" id="1.20.1250.20:FF:000196">
    <property type="entry name" value="MFS toxin efflux pump (AflT)"/>
    <property type="match status" value="1"/>
</dbReference>
<evidence type="ECO:0000259" key="7">
    <source>
        <dbReference type="PROSITE" id="PS50850"/>
    </source>
</evidence>
<dbReference type="PRINTS" id="PR01036">
    <property type="entry name" value="TCRTETB"/>
</dbReference>
<dbReference type="Pfam" id="PF07690">
    <property type="entry name" value="MFS_1"/>
    <property type="match status" value="1"/>
</dbReference>
<feature type="transmembrane region" description="Helical" evidence="6">
    <location>
        <begin position="202"/>
        <end position="224"/>
    </location>
</feature>
<keyword evidence="3 6" id="KW-1133">Transmembrane helix</keyword>
<feature type="transmembrane region" description="Helical" evidence="6">
    <location>
        <begin position="313"/>
        <end position="334"/>
    </location>
</feature>
<dbReference type="PROSITE" id="PS50850">
    <property type="entry name" value="MFS"/>
    <property type="match status" value="1"/>
</dbReference>
<feature type="transmembrane region" description="Helical" evidence="6">
    <location>
        <begin position="370"/>
        <end position="392"/>
    </location>
</feature>
<accession>A0A9P9DUV7</accession>
<proteinExistence type="predicted"/>
<feature type="domain" description="Major facilitator superfamily (MFS) profile" evidence="7">
    <location>
        <begin position="5"/>
        <end position="504"/>
    </location>
</feature>
<feature type="transmembrane region" description="Helical" evidence="6">
    <location>
        <begin position="480"/>
        <end position="499"/>
    </location>
</feature>
<dbReference type="PANTHER" id="PTHR23501:SF201">
    <property type="entry name" value="MFS AFLATOXIN EFFLUX PUMP"/>
    <property type="match status" value="1"/>
</dbReference>
<protein>
    <submittedName>
        <fullName evidence="8">Major facilitator superfamily domain-containing protein</fullName>
    </submittedName>
</protein>
<evidence type="ECO:0000256" key="1">
    <source>
        <dbReference type="ARBA" id="ARBA00004141"/>
    </source>
</evidence>
<feature type="transmembrane region" description="Helical" evidence="6">
    <location>
        <begin position="42"/>
        <end position="62"/>
    </location>
</feature>
<evidence type="ECO:0000313" key="8">
    <source>
        <dbReference type="EMBL" id="KAH7125693.1"/>
    </source>
</evidence>
<feature type="transmembrane region" description="Helical" evidence="6">
    <location>
        <begin position="277"/>
        <end position="301"/>
    </location>
</feature>
<keyword evidence="2 6" id="KW-0812">Transmembrane</keyword>
<dbReference type="GO" id="GO:0022857">
    <property type="term" value="F:transmembrane transporter activity"/>
    <property type="evidence" value="ECO:0007669"/>
    <property type="project" value="InterPro"/>
</dbReference>
<evidence type="ECO:0000256" key="2">
    <source>
        <dbReference type="ARBA" id="ARBA00022692"/>
    </source>
</evidence>
<keyword evidence="4 6" id="KW-0472">Membrane</keyword>
<comment type="caution">
    <text evidence="8">The sequence shown here is derived from an EMBL/GenBank/DDBJ whole genome shotgun (WGS) entry which is preliminary data.</text>
</comment>